<evidence type="ECO:0000256" key="1">
    <source>
        <dbReference type="SAM" id="Coils"/>
    </source>
</evidence>
<feature type="coiled-coil region" evidence="1">
    <location>
        <begin position="19"/>
        <end position="46"/>
    </location>
</feature>
<evidence type="ECO:0000313" key="5">
    <source>
        <dbReference type="Proteomes" id="UP000193920"/>
    </source>
</evidence>
<dbReference type="EMBL" id="MCOG01000070">
    <property type="protein sequence ID" value="ORY57382.1"/>
    <property type="molecule type" value="Genomic_DNA"/>
</dbReference>
<accession>A0A1Y2DDL7</accession>
<feature type="compositionally biased region" description="Low complexity" evidence="2">
    <location>
        <begin position="213"/>
        <end position="235"/>
    </location>
</feature>
<gene>
    <name evidence="4" type="ORF">LY90DRAFT_669212</name>
</gene>
<evidence type="ECO:0000256" key="2">
    <source>
        <dbReference type="SAM" id="MobiDB-lite"/>
    </source>
</evidence>
<dbReference type="Proteomes" id="UP000193920">
    <property type="component" value="Unassembled WGS sequence"/>
</dbReference>
<dbReference type="SMART" id="SM01083">
    <property type="entry name" value="Cir_N"/>
    <property type="match status" value="1"/>
</dbReference>
<name>A0A1Y2DDL7_9FUNG</name>
<evidence type="ECO:0000313" key="4">
    <source>
        <dbReference type="EMBL" id="ORY57382.1"/>
    </source>
</evidence>
<reference evidence="4 5" key="1">
    <citation type="submission" date="2016-08" db="EMBL/GenBank/DDBJ databases">
        <title>A Parts List for Fungal Cellulosomes Revealed by Comparative Genomics.</title>
        <authorList>
            <consortium name="DOE Joint Genome Institute"/>
            <person name="Haitjema C.H."/>
            <person name="Gilmore S.P."/>
            <person name="Henske J.K."/>
            <person name="Solomon K.V."/>
            <person name="De Groot R."/>
            <person name="Kuo A."/>
            <person name="Mondo S.J."/>
            <person name="Salamov A.A."/>
            <person name="Labutti K."/>
            <person name="Zhao Z."/>
            <person name="Chiniquy J."/>
            <person name="Barry K."/>
            <person name="Brewer H.M."/>
            <person name="Purvine S.O."/>
            <person name="Wright A.T."/>
            <person name="Boxma B."/>
            <person name="Van Alen T."/>
            <person name="Hackstein J.H."/>
            <person name="Baker S.E."/>
            <person name="Grigoriev I.V."/>
            <person name="O'Malley M.A."/>
        </authorList>
    </citation>
    <scope>NUCLEOTIDE SEQUENCE [LARGE SCALE GENOMIC DNA]</scope>
    <source>
        <strain evidence="4 5">G1</strain>
    </source>
</reference>
<keyword evidence="5" id="KW-1185">Reference proteome</keyword>
<evidence type="ECO:0000259" key="3">
    <source>
        <dbReference type="SMART" id="SM01083"/>
    </source>
</evidence>
<feature type="compositionally biased region" description="Basic and acidic residues" evidence="2">
    <location>
        <begin position="278"/>
        <end position="305"/>
    </location>
</feature>
<sequence length="364" mass="43797">MPLNILHHKSWNVYNTKNIERVRRDEANAKEEERKKKEKAIQAEREFRLSLLRQKNSITTNSKSDKISLTDNLNDNGHINLFYEEEQQLNAGKNQEREEEEKKQKEKFESQFIYSLTGKDKEKPWYSVKKIENNIETTNNNKLKQIKKDKKRKEVEDPLELIKKNLAKNEEIELEYKKSLPYRQYNKEELNNIINHSETFTNPTELLKEFSTKSDTSSSSSESSSESDISSSSDSSKNKKHHHRKHKHKHRHKHKHKHKHKYDSKEKNHSKKRRKHHHEENKQDSKSTIEKLREERLKREQEERQRALGFNGIQKSPSINLVEEDKYFYNSQFNPDSIRQLKRHNNNNNNDNSNFIHYYINRKN</sequence>
<proteinExistence type="predicted"/>
<organism evidence="4 5">
    <name type="scientific">Neocallimastix californiae</name>
    <dbReference type="NCBI Taxonomy" id="1754190"/>
    <lineage>
        <taxon>Eukaryota</taxon>
        <taxon>Fungi</taxon>
        <taxon>Fungi incertae sedis</taxon>
        <taxon>Chytridiomycota</taxon>
        <taxon>Chytridiomycota incertae sedis</taxon>
        <taxon>Neocallimastigomycetes</taxon>
        <taxon>Neocallimastigales</taxon>
        <taxon>Neocallimastigaceae</taxon>
        <taxon>Neocallimastix</taxon>
    </lineage>
</organism>
<feature type="compositionally biased region" description="Polar residues" evidence="2">
    <location>
        <begin position="195"/>
        <end position="204"/>
    </location>
</feature>
<comment type="caution">
    <text evidence="4">The sequence shown here is derived from an EMBL/GenBank/DDBJ whole genome shotgun (WGS) entry which is preliminary data.</text>
</comment>
<dbReference type="PANTHER" id="PTHR22093">
    <property type="entry name" value="LEUKOCYTE RECEPTOR CLUSTER LRC MEMBER 1"/>
    <property type="match status" value="1"/>
</dbReference>
<dbReference type="Pfam" id="PF10197">
    <property type="entry name" value="Cir_N"/>
    <property type="match status" value="1"/>
</dbReference>
<protein>
    <recommendedName>
        <fullName evidence="3">CBF1-interacting co-repressor CIR N-terminal domain-containing protein</fullName>
    </recommendedName>
</protein>
<feature type="compositionally biased region" description="Basic residues" evidence="2">
    <location>
        <begin position="238"/>
        <end position="277"/>
    </location>
</feature>
<dbReference type="STRING" id="1754190.A0A1Y2DDL7"/>
<feature type="domain" description="CBF1-interacting co-repressor CIR N-terminal" evidence="3">
    <location>
        <begin position="10"/>
        <end position="46"/>
    </location>
</feature>
<dbReference type="InterPro" id="IPR019339">
    <property type="entry name" value="CIR_N_dom"/>
</dbReference>
<dbReference type="InterPro" id="IPR039875">
    <property type="entry name" value="LENG1-like"/>
</dbReference>
<keyword evidence="1" id="KW-0175">Coiled coil</keyword>
<dbReference type="PANTHER" id="PTHR22093:SF0">
    <property type="entry name" value="LEUKOCYTE RECEPTOR CLUSTER MEMBER 1"/>
    <property type="match status" value="1"/>
</dbReference>
<feature type="region of interest" description="Disordered" evidence="2">
    <location>
        <begin position="195"/>
        <end position="305"/>
    </location>
</feature>
<dbReference type="AlphaFoldDB" id="A0A1Y2DDL7"/>
<dbReference type="OrthoDB" id="2159131at2759"/>